<dbReference type="InterPro" id="IPR029058">
    <property type="entry name" value="AB_hydrolase_fold"/>
</dbReference>
<accession>A0A5N5DKR0</accession>
<protein>
    <submittedName>
        <fullName evidence="1">UPF0613 protein</fullName>
    </submittedName>
</protein>
<comment type="caution">
    <text evidence="1">The sequence shown here is derived from an EMBL/GenBank/DDBJ whole genome shotgun (WGS) entry which is preliminary data.</text>
</comment>
<dbReference type="OrthoDB" id="10034502at2759"/>
<dbReference type="Gene3D" id="3.40.50.1820">
    <property type="entry name" value="alpha/beta hydrolase"/>
    <property type="match status" value="1"/>
</dbReference>
<dbReference type="AlphaFoldDB" id="A0A5N5DKR0"/>
<dbReference type="Proteomes" id="UP000325902">
    <property type="component" value="Unassembled WGS sequence"/>
</dbReference>
<dbReference type="SUPFAM" id="SSF53474">
    <property type="entry name" value="alpha/beta-Hydrolases"/>
    <property type="match status" value="1"/>
</dbReference>
<gene>
    <name evidence="1" type="ORF">DBV05_g2988</name>
</gene>
<dbReference type="PANTHER" id="PTHR31591">
    <property type="entry name" value="UPF0613 PROTEIN PB24D3.06C"/>
    <property type="match status" value="1"/>
</dbReference>
<proteinExistence type="predicted"/>
<keyword evidence="2" id="KW-1185">Reference proteome</keyword>
<organism evidence="1 2">
    <name type="scientific">Lasiodiplodia theobromae</name>
    <dbReference type="NCBI Taxonomy" id="45133"/>
    <lineage>
        <taxon>Eukaryota</taxon>
        <taxon>Fungi</taxon>
        <taxon>Dikarya</taxon>
        <taxon>Ascomycota</taxon>
        <taxon>Pezizomycotina</taxon>
        <taxon>Dothideomycetes</taxon>
        <taxon>Dothideomycetes incertae sedis</taxon>
        <taxon>Botryosphaeriales</taxon>
        <taxon>Botryosphaeriaceae</taxon>
        <taxon>Lasiodiplodia</taxon>
    </lineage>
</organism>
<dbReference type="PANTHER" id="PTHR31591:SF7">
    <property type="entry name" value="DUF1749-DOMAIN-CONTAINING PROTEIN"/>
    <property type="match status" value="1"/>
</dbReference>
<dbReference type="InterPro" id="IPR013744">
    <property type="entry name" value="SidJ"/>
</dbReference>
<dbReference type="Pfam" id="PF08538">
    <property type="entry name" value="DUF1749"/>
    <property type="match status" value="1"/>
</dbReference>
<name>A0A5N5DKR0_9PEZI</name>
<reference evidence="1 2" key="1">
    <citation type="journal article" date="2019" name="Sci. Rep.">
        <title>A multi-omics analysis of the grapevine pathogen Lasiodiplodia theobromae reveals that temperature affects the expression of virulence- and pathogenicity-related genes.</title>
        <authorList>
            <person name="Felix C."/>
            <person name="Meneses R."/>
            <person name="Goncalves M.F.M."/>
            <person name="Tilleman L."/>
            <person name="Duarte A.S."/>
            <person name="Jorrin-Novo J.V."/>
            <person name="Van de Peer Y."/>
            <person name="Deforce D."/>
            <person name="Van Nieuwerburgh F."/>
            <person name="Esteves A.C."/>
            <person name="Alves A."/>
        </authorList>
    </citation>
    <scope>NUCLEOTIDE SEQUENCE [LARGE SCALE GENOMIC DNA]</scope>
    <source>
        <strain evidence="1 2">LA-SOL3</strain>
    </source>
</reference>
<dbReference type="EMBL" id="VCHE01000012">
    <property type="protein sequence ID" value="KAB2578337.1"/>
    <property type="molecule type" value="Genomic_DNA"/>
</dbReference>
<evidence type="ECO:0000313" key="1">
    <source>
        <dbReference type="EMBL" id="KAB2578337.1"/>
    </source>
</evidence>
<evidence type="ECO:0000313" key="2">
    <source>
        <dbReference type="Proteomes" id="UP000325902"/>
    </source>
</evidence>
<sequence length="318" mass="34049">MPFQPSAHDGVAHRFSPGLLAFEHKPANASATTTNVLIWVGGLGDGLLTVPYPTTIASKLPPTWSLAQPLLSSSYTGWGTSSLVRDADELALCVKYFRSLRGPGAKIVIMGHSTGCQDAIEYVASPSKPSAASYRAPIDAIILQAPASDRQAMLHSLGKDKFDAANAVAQAYVDEGHGEDILPFRVTEKDFKKTPVSARRWLALASPDKKGADDFFSDDLPDEDLKRTFGAVPKGLGVCVLYSGSDEFVPPSVDKEGLVKRWSGFVKEAGGVWEEEFGGIVPRASHNLRGDAEEVVGDLCRRVVGFLGKVEKGEAAHL</sequence>